<dbReference type="AlphaFoldDB" id="A0A7J7V3U7"/>
<dbReference type="PANTHER" id="PTHR23235">
    <property type="entry name" value="KRUEPPEL-LIKE TRANSCRIPTION FACTOR"/>
    <property type="match status" value="1"/>
</dbReference>
<dbReference type="GO" id="GO:0000978">
    <property type="term" value="F:RNA polymerase II cis-regulatory region sequence-specific DNA binding"/>
    <property type="evidence" value="ECO:0007669"/>
    <property type="project" value="TreeGrafter"/>
</dbReference>
<evidence type="ECO:0000256" key="1">
    <source>
        <dbReference type="ARBA" id="ARBA00022723"/>
    </source>
</evidence>
<evidence type="ECO:0000259" key="6">
    <source>
        <dbReference type="PROSITE" id="PS50157"/>
    </source>
</evidence>
<evidence type="ECO:0000256" key="4">
    <source>
        <dbReference type="ARBA" id="ARBA00022833"/>
    </source>
</evidence>
<name>A0A7J7V3U7_MYOMY</name>
<evidence type="ECO:0000313" key="8">
    <source>
        <dbReference type="Proteomes" id="UP000527355"/>
    </source>
</evidence>
<keyword evidence="4" id="KW-0862">Zinc</keyword>
<dbReference type="Proteomes" id="UP000527355">
    <property type="component" value="Unassembled WGS sequence"/>
</dbReference>
<keyword evidence="2" id="KW-0677">Repeat</keyword>
<keyword evidence="3 5" id="KW-0863">Zinc-finger</keyword>
<dbReference type="PANTHER" id="PTHR23235:SF156">
    <property type="entry name" value="KRUPPEL-LIKE FACTOR 18"/>
    <property type="match status" value="1"/>
</dbReference>
<dbReference type="PROSITE" id="PS50157">
    <property type="entry name" value="ZINC_FINGER_C2H2_2"/>
    <property type="match status" value="1"/>
</dbReference>
<evidence type="ECO:0000256" key="5">
    <source>
        <dbReference type="PROSITE-ProRule" id="PRU00042"/>
    </source>
</evidence>
<evidence type="ECO:0000256" key="3">
    <source>
        <dbReference type="ARBA" id="ARBA00022771"/>
    </source>
</evidence>
<keyword evidence="8" id="KW-1185">Reference proteome</keyword>
<dbReference type="EMBL" id="JABWUV010000011">
    <property type="protein sequence ID" value="KAF6319783.1"/>
    <property type="molecule type" value="Genomic_DNA"/>
</dbReference>
<dbReference type="Gene3D" id="3.30.160.60">
    <property type="entry name" value="Classic Zinc Finger"/>
    <property type="match status" value="2"/>
</dbReference>
<dbReference type="VEuPathDB" id="HostDB:LOC118666516"/>
<dbReference type="SUPFAM" id="SSF57667">
    <property type="entry name" value="beta-beta-alpha zinc fingers"/>
    <property type="match status" value="1"/>
</dbReference>
<sequence length="200" mass="22475">MTFSGDQTHNGGQMTFSGDQTHFGSQMTFSGDQTHYGGEMTALKQGYPETFIGNHTFTGGQVVTYSSDKTLYGGQMGTLKGGQMRAFTDDHTLHGSHMMSCQSPSLPHLGFLYCSSSHLTQGQSLEERKSKLKAPRHQFKKNLDILMPYICTYPDSKKSYSKESYLQIHNRKHTGERPYKCNVKGCTWEFAHSDGLKRHN</sequence>
<organism evidence="7 8">
    <name type="scientific">Myotis myotis</name>
    <name type="common">Greater mouse-eared bat</name>
    <name type="synonym">Vespertilio myotis</name>
    <dbReference type="NCBI Taxonomy" id="51298"/>
    <lineage>
        <taxon>Eukaryota</taxon>
        <taxon>Metazoa</taxon>
        <taxon>Chordata</taxon>
        <taxon>Craniata</taxon>
        <taxon>Vertebrata</taxon>
        <taxon>Euteleostomi</taxon>
        <taxon>Mammalia</taxon>
        <taxon>Eutheria</taxon>
        <taxon>Laurasiatheria</taxon>
        <taxon>Chiroptera</taxon>
        <taxon>Yangochiroptera</taxon>
        <taxon>Vespertilionidae</taxon>
        <taxon>Myotis</taxon>
    </lineage>
</organism>
<evidence type="ECO:0000313" key="7">
    <source>
        <dbReference type="EMBL" id="KAF6319783.1"/>
    </source>
</evidence>
<comment type="caution">
    <text evidence="7">The sequence shown here is derived from an EMBL/GenBank/DDBJ whole genome shotgun (WGS) entry which is preliminary data.</text>
</comment>
<evidence type="ECO:0000256" key="2">
    <source>
        <dbReference type="ARBA" id="ARBA00022737"/>
    </source>
</evidence>
<keyword evidence="1" id="KW-0479">Metal-binding</keyword>
<proteinExistence type="predicted"/>
<feature type="domain" description="C2H2-type" evidence="6">
    <location>
        <begin position="149"/>
        <end position="178"/>
    </location>
</feature>
<reference evidence="7 8" key="1">
    <citation type="journal article" date="2020" name="Nature">
        <title>Six reference-quality genomes reveal evolution of bat adaptations.</title>
        <authorList>
            <person name="Jebb D."/>
            <person name="Huang Z."/>
            <person name="Pippel M."/>
            <person name="Hughes G.M."/>
            <person name="Lavrichenko K."/>
            <person name="Devanna P."/>
            <person name="Winkler S."/>
            <person name="Jermiin L.S."/>
            <person name="Skirmuntt E.C."/>
            <person name="Katzourakis A."/>
            <person name="Burkitt-Gray L."/>
            <person name="Ray D.A."/>
            <person name="Sullivan K.A.M."/>
            <person name="Roscito J.G."/>
            <person name="Kirilenko B.M."/>
            <person name="Davalos L.M."/>
            <person name="Corthals A.P."/>
            <person name="Power M.L."/>
            <person name="Jones G."/>
            <person name="Ransome R.D."/>
            <person name="Dechmann D.K.N."/>
            <person name="Locatelli A.G."/>
            <person name="Puechmaille S.J."/>
            <person name="Fedrigo O."/>
            <person name="Jarvis E.D."/>
            <person name="Hiller M."/>
            <person name="Vernes S.C."/>
            <person name="Myers E.W."/>
            <person name="Teeling E.C."/>
        </authorList>
    </citation>
    <scope>NUCLEOTIDE SEQUENCE [LARGE SCALE GENOMIC DNA]</scope>
    <source>
        <strain evidence="7">MMyoMyo1</strain>
        <tissue evidence="7">Flight muscle</tissue>
    </source>
</reference>
<dbReference type="InterPro" id="IPR013087">
    <property type="entry name" value="Znf_C2H2_type"/>
</dbReference>
<dbReference type="GO" id="GO:0000981">
    <property type="term" value="F:DNA-binding transcription factor activity, RNA polymerase II-specific"/>
    <property type="evidence" value="ECO:0007669"/>
    <property type="project" value="TreeGrafter"/>
</dbReference>
<gene>
    <name evidence="7" type="ORF">mMyoMyo1_008520</name>
</gene>
<accession>A0A7J7V3U7</accession>
<protein>
    <recommendedName>
        <fullName evidence="6">C2H2-type domain-containing protein</fullName>
    </recommendedName>
</protein>
<dbReference type="InterPro" id="IPR036236">
    <property type="entry name" value="Znf_C2H2_sf"/>
</dbReference>
<dbReference type="GO" id="GO:0008270">
    <property type="term" value="F:zinc ion binding"/>
    <property type="evidence" value="ECO:0007669"/>
    <property type="project" value="UniProtKB-KW"/>
</dbReference>